<keyword evidence="2" id="KW-1185">Reference proteome</keyword>
<dbReference type="Pfam" id="PF21843">
    <property type="entry name" value="DUF6902"/>
    <property type="match status" value="1"/>
</dbReference>
<evidence type="ECO:0000313" key="1">
    <source>
        <dbReference type="EMBL" id="KGM48736.1"/>
    </source>
</evidence>
<accession>A0A0A0ECQ3</accession>
<dbReference type="STRING" id="1461694.ATO9_08425"/>
<dbReference type="AlphaFoldDB" id="A0A0A0ECQ3"/>
<dbReference type="Proteomes" id="UP000030004">
    <property type="component" value="Unassembled WGS sequence"/>
</dbReference>
<name>A0A0A0ECQ3_9RHOB</name>
<dbReference type="EMBL" id="AQQX01000003">
    <property type="protein sequence ID" value="KGM48736.1"/>
    <property type="molecule type" value="Genomic_DNA"/>
</dbReference>
<evidence type="ECO:0000313" key="2">
    <source>
        <dbReference type="Proteomes" id="UP000030004"/>
    </source>
</evidence>
<reference evidence="1 2" key="1">
    <citation type="journal article" date="2015" name="Antonie Van Leeuwenhoek">
        <title>Pseudooceanicola atlanticus gen. nov. sp. nov., isolated from surface seawater of the Atlantic Ocean and reclassification of Oceanicola batsensis, Oceanicola marinus, Oceanicola nitratireducens, Oceanicola nanhaiensis, Oceanicola antarcticus and Oceanicola flagellatus, as Pseudooceanicola batsensis comb. nov., Pseudooceanicola marinus comb. nov., Pseudooceanicola nitratireducens comb. nov., Pseudooceanicola nanhaiensis comb. nov., Pseudooceanicola antarcticus comb. nov., and Pseudooceanicola flagellatus comb. nov.</title>
        <authorList>
            <person name="Lai Q."/>
            <person name="Li G."/>
            <person name="Liu X."/>
            <person name="Du Y."/>
            <person name="Sun F."/>
            <person name="Shao Z."/>
        </authorList>
    </citation>
    <scope>NUCLEOTIDE SEQUENCE [LARGE SCALE GENOMIC DNA]</scope>
    <source>
        <strain evidence="1 2">22II-s11g</strain>
    </source>
</reference>
<dbReference type="RefSeq" id="WP_043747506.1">
    <property type="nucleotide sequence ID" value="NZ_AQQX01000003.1"/>
</dbReference>
<comment type="caution">
    <text evidence="1">The sequence shown here is derived from an EMBL/GenBank/DDBJ whole genome shotgun (WGS) entry which is preliminary data.</text>
</comment>
<sequence length="363" mass="40662">MSNVIHLTFPSRSEQRAARHAALLETFAQHRRDEGDVFWLKENAEILNILECTGQEVDRDALIAHEAFYDTIGERLEFFPQYYRFLLSICMDLESLGLGAGKGEALAQWVANQGLVEAELSDLQRGEAIRLLTRVGVNCGDDVTLVNDKLKNFGRRSATFSIPNKKAAYELTHIAFYLSEYGRKDPHVDAAFLQSLKFTGTLAFLDCNWDLLAEVCVAMRYCGAVPPSDWDDAVANVTGRFAVAEGEHAVRQDDYHEYLVCNWALSEAGGKSFQAPIQAGPVSFHSDRMTAAPLRELSEIIYGLQTRRSSDWHLMRDYVCENVSEDCADMLLRAEAATDCFEDFFAGFARTGMSAPRTEVLRA</sequence>
<gene>
    <name evidence="1" type="ORF">ATO9_08425</name>
</gene>
<dbReference type="InterPro" id="IPR054197">
    <property type="entry name" value="DUF6902"/>
</dbReference>
<protein>
    <submittedName>
        <fullName evidence="1">Uncharacterized protein</fullName>
    </submittedName>
</protein>
<dbReference type="OrthoDB" id="7810029at2"/>
<organism evidence="1 2">
    <name type="scientific">Pseudooceanicola atlanticus</name>
    <dbReference type="NCBI Taxonomy" id="1461694"/>
    <lineage>
        <taxon>Bacteria</taxon>
        <taxon>Pseudomonadati</taxon>
        <taxon>Pseudomonadota</taxon>
        <taxon>Alphaproteobacteria</taxon>
        <taxon>Rhodobacterales</taxon>
        <taxon>Paracoccaceae</taxon>
        <taxon>Pseudooceanicola</taxon>
    </lineage>
</organism>
<dbReference type="eggNOG" id="ENOG502Z84Z">
    <property type="taxonomic scope" value="Bacteria"/>
</dbReference>
<proteinExistence type="predicted"/>